<gene>
    <name evidence="2" type="ORF">ALECFALPRED_010989</name>
</gene>
<dbReference type="AlphaFoldDB" id="A0A8H3J9N3"/>
<dbReference type="EMBL" id="CAJPDR010000958">
    <property type="protein sequence ID" value="CAF9943286.1"/>
    <property type="molecule type" value="Genomic_DNA"/>
</dbReference>
<protein>
    <recommendedName>
        <fullName evidence="1">Aminotransferase class V domain-containing protein</fullName>
    </recommendedName>
</protein>
<feature type="domain" description="Aminotransferase class V" evidence="1">
    <location>
        <begin position="22"/>
        <end position="396"/>
    </location>
</feature>
<dbReference type="Gene3D" id="3.40.640.10">
    <property type="entry name" value="Type I PLP-dependent aspartate aminotransferase-like (Major domain)"/>
    <property type="match status" value="1"/>
</dbReference>
<keyword evidence="3" id="KW-1185">Reference proteome</keyword>
<evidence type="ECO:0000259" key="1">
    <source>
        <dbReference type="Pfam" id="PF00266"/>
    </source>
</evidence>
<proteinExistence type="predicted"/>
<accession>A0A8H3J9N3</accession>
<sequence length="405" mass="43942">MSSFFPTAARAQFPALQQSHQVYFDNAGGSQTLGTVASSVKDYLEETNVQLGASYDVAKQSTETYGRGLKAAAGFMGAASDEIVIGPSTTQLFSNLSLILNLPADSELIISSLDHEANISPWVRLAKLHNYSIKWWPAAPASPTHTSPSPILTPENLKPLLSEKTALVTCTHASNVLGTIHDVKKIAEIVHTVPGAKLCVDGVALAPHREVDVKNLGVDFYAFSWYKVYGPHIAILYASRSAQETLGSLGHYFHTGTNLESKLGLASASYELLAALPSVVSYFGPDKSATWAVIAAHEEKLQDILLCYLRSRNDVTIHGEKVADKELRVPVVSFTVSGRSSKEIVDGIESRSNFGCRWGHFYSKRMVDDRLGLGGCGGVVRVSMVHYNTVEEIEKFVTVLDEVLS</sequence>
<organism evidence="2 3">
    <name type="scientific">Alectoria fallacina</name>
    <dbReference type="NCBI Taxonomy" id="1903189"/>
    <lineage>
        <taxon>Eukaryota</taxon>
        <taxon>Fungi</taxon>
        <taxon>Dikarya</taxon>
        <taxon>Ascomycota</taxon>
        <taxon>Pezizomycotina</taxon>
        <taxon>Lecanoromycetes</taxon>
        <taxon>OSLEUM clade</taxon>
        <taxon>Lecanoromycetidae</taxon>
        <taxon>Lecanorales</taxon>
        <taxon>Lecanorineae</taxon>
        <taxon>Parmeliaceae</taxon>
        <taxon>Alectoria</taxon>
    </lineage>
</organism>
<evidence type="ECO:0000313" key="3">
    <source>
        <dbReference type="Proteomes" id="UP000664203"/>
    </source>
</evidence>
<dbReference type="InterPro" id="IPR000192">
    <property type="entry name" value="Aminotrans_V_dom"/>
</dbReference>
<evidence type="ECO:0000313" key="2">
    <source>
        <dbReference type="EMBL" id="CAF9943286.1"/>
    </source>
</evidence>
<dbReference type="PANTHER" id="PTHR43586">
    <property type="entry name" value="CYSTEINE DESULFURASE"/>
    <property type="match status" value="1"/>
</dbReference>
<comment type="caution">
    <text evidence="2">The sequence shown here is derived from an EMBL/GenBank/DDBJ whole genome shotgun (WGS) entry which is preliminary data.</text>
</comment>
<dbReference type="OrthoDB" id="420046at2759"/>
<dbReference type="InterPro" id="IPR015422">
    <property type="entry name" value="PyrdxlP-dep_Trfase_small"/>
</dbReference>
<name>A0A8H3J9N3_9LECA</name>
<dbReference type="PANTHER" id="PTHR43586:SF21">
    <property type="entry name" value="PYRIDOXAL PHOSPHATE (PLP)-DEPENDENT ASPARTATE AMINOTRANSFERASE SUPERFAMILY"/>
    <property type="match status" value="1"/>
</dbReference>
<dbReference type="Pfam" id="PF00266">
    <property type="entry name" value="Aminotran_5"/>
    <property type="match status" value="1"/>
</dbReference>
<dbReference type="Gene3D" id="3.90.1150.10">
    <property type="entry name" value="Aspartate Aminotransferase, domain 1"/>
    <property type="match status" value="1"/>
</dbReference>
<dbReference type="Proteomes" id="UP000664203">
    <property type="component" value="Unassembled WGS sequence"/>
</dbReference>
<dbReference type="InterPro" id="IPR015424">
    <property type="entry name" value="PyrdxlP-dep_Trfase"/>
</dbReference>
<reference evidence="2" key="1">
    <citation type="submission" date="2021-03" db="EMBL/GenBank/DDBJ databases">
        <authorList>
            <person name="Tagirdzhanova G."/>
        </authorList>
    </citation>
    <scope>NUCLEOTIDE SEQUENCE</scope>
</reference>
<dbReference type="InterPro" id="IPR015421">
    <property type="entry name" value="PyrdxlP-dep_Trfase_major"/>
</dbReference>
<dbReference type="SUPFAM" id="SSF53383">
    <property type="entry name" value="PLP-dependent transferases"/>
    <property type="match status" value="1"/>
</dbReference>